<evidence type="ECO:0000256" key="3">
    <source>
        <dbReference type="ARBA" id="ARBA00022729"/>
    </source>
</evidence>
<comment type="similarity">
    <text evidence="1 4">Belongs to the PstS family.</text>
</comment>
<dbReference type="NCBIfam" id="TIGR02136">
    <property type="entry name" value="ptsS_2"/>
    <property type="match status" value="1"/>
</dbReference>
<dbReference type="CDD" id="cd13654">
    <property type="entry name" value="PBP2_phosphate_like_2"/>
    <property type="match status" value="1"/>
</dbReference>
<accession>K9YVY6</accession>
<keyword evidence="2 4" id="KW-0813">Transport</keyword>
<dbReference type="eggNOG" id="COG0226">
    <property type="taxonomic scope" value="Bacteria"/>
</dbReference>
<keyword evidence="3" id="KW-0732">Signal</keyword>
<dbReference type="GO" id="GO:0006817">
    <property type="term" value="P:phosphate ion transport"/>
    <property type="evidence" value="ECO:0007669"/>
    <property type="project" value="UniProtKB-UniRule"/>
</dbReference>
<dbReference type="Proteomes" id="UP000010482">
    <property type="component" value="Chromosome"/>
</dbReference>
<dbReference type="InterPro" id="IPR024370">
    <property type="entry name" value="PBP_domain"/>
</dbReference>
<dbReference type="KEGG" id="dsl:Dacsa_1575"/>
<dbReference type="Gene3D" id="3.40.190.10">
    <property type="entry name" value="Periplasmic binding protein-like II"/>
    <property type="match status" value="2"/>
</dbReference>
<reference evidence="6" key="1">
    <citation type="submission" date="2012-04" db="EMBL/GenBank/DDBJ databases">
        <title>Finished genome of Dactylococcopsis salina PCC 8305.</title>
        <authorList>
            <consortium name="US DOE Joint Genome Institute"/>
            <person name="Gugger M."/>
            <person name="Coursin T."/>
            <person name="Rippka R."/>
            <person name="Tandeau De Marsac N."/>
            <person name="Huntemann M."/>
            <person name="Wei C.-L."/>
            <person name="Han J."/>
            <person name="Detter J.C."/>
            <person name="Han C."/>
            <person name="Tapia R."/>
            <person name="Daligault H."/>
            <person name="Chen A."/>
            <person name="Krypides N."/>
            <person name="Mavromatis K."/>
            <person name="Markowitz V."/>
            <person name="Szeto E."/>
            <person name="Ivanova N."/>
            <person name="Ovchinnikova G."/>
            <person name="Pagani I."/>
            <person name="Pati A."/>
            <person name="Goodwin L."/>
            <person name="Peters L."/>
            <person name="Pitluck S."/>
            <person name="Woyke T."/>
            <person name="Kerfeld C."/>
        </authorList>
    </citation>
    <scope>NUCLEOTIDE SEQUENCE [LARGE SCALE GENOMIC DNA]</scope>
    <source>
        <strain evidence="6">PCC 8305</strain>
    </source>
</reference>
<evidence type="ECO:0000256" key="2">
    <source>
        <dbReference type="ARBA" id="ARBA00022448"/>
    </source>
</evidence>
<protein>
    <recommendedName>
        <fullName evidence="4">Phosphate-binding protein</fullName>
    </recommendedName>
</protein>
<dbReference type="PROSITE" id="PS51257">
    <property type="entry name" value="PROKAR_LIPOPROTEIN"/>
    <property type="match status" value="1"/>
</dbReference>
<dbReference type="HOGENOM" id="CLU_026228_1_0_3"/>
<dbReference type="InterPro" id="IPR011862">
    <property type="entry name" value="Phos-bd"/>
</dbReference>
<dbReference type="InterPro" id="IPR050811">
    <property type="entry name" value="Phosphate_ABC_transporter"/>
</dbReference>
<dbReference type="Pfam" id="PF12849">
    <property type="entry name" value="PBP_like_2"/>
    <property type="match status" value="1"/>
</dbReference>
<dbReference type="PANTHER" id="PTHR30570:SF1">
    <property type="entry name" value="PHOSPHATE-BINDING PROTEIN PSTS"/>
    <property type="match status" value="1"/>
</dbReference>
<sequence>MITQQGKALKMTKSAFIFLGVVTFASSCGSPSNESQSNASQTVIEVDGSSTVYPITNEIAQEYQLLSSNQPEIRVNISGTGGGFRRFCAGETDINNASRPITASEMKTCEENGVKYLELPVAYDALTVVVHPKNDWVSTITTEELKEIWQPSAENNITEWSQVRSDWPRRPLNLYGAGSDSGTYDYFTEAIVGEAEASRQDYIDSEDDTLIVRGVREDLYSLGYFGYSYFEENRGDLKALAIDHGDGGVIPSRETVRSGEYQPLSRPLLVYVNANALENKPALEAFMEYYLTQGRPFVNVVGSIPLPDEIYNLAVKRMDNKQVGTVFEGKTPISFKIEDLFRKEAKSTTDFEMNQ</sequence>
<evidence type="ECO:0000313" key="7">
    <source>
        <dbReference type="Proteomes" id="UP000010482"/>
    </source>
</evidence>
<dbReference type="FunFam" id="3.40.190.10:FF:000156">
    <property type="entry name" value="Phosphate ABC transporter, phosphate-binding protein"/>
    <property type="match status" value="1"/>
</dbReference>
<organism evidence="6 7">
    <name type="scientific">Dactylococcopsis salina (strain PCC 8305)</name>
    <name type="common">Myxobactron salinum</name>
    <dbReference type="NCBI Taxonomy" id="13035"/>
    <lineage>
        <taxon>Bacteria</taxon>
        <taxon>Bacillati</taxon>
        <taxon>Cyanobacteriota</taxon>
        <taxon>Cyanophyceae</taxon>
        <taxon>Nodosilineales</taxon>
        <taxon>Cymatolegaceae</taxon>
        <taxon>Dactylococcopsis</taxon>
    </lineage>
</organism>
<dbReference type="SUPFAM" id="SSF53850">
    <property type="entry name" value="Periplasmic binding protein-like II"/>
    <property type="match status" value="1"/>
</dbReference>
<dbReference type="GO" id="GO:0042301">
    <property type="term" value="F:phosphate ion binding"/>
    <property type="evidence" value="ECO:0007669"/>
    <property type="project" value="UniProtKB-UniRule"/>
</dbReference>
<name>K9YVY6_DACS8</name>
<dbReference type="STRING" id="13035.Dacsa_1575"/>
<proteinExistence type="inferred from homology"/>
<dbReference type="PATRIC" id="fig|13035.3.peg.1775"/>
<dbReference type="EMBL" id="CP003944">
    <property type="protein sequence ID" value="AFZ50253.1"/>
    <property type="molecule type" value="Genomic_DNA"/>
</dbReference>
<gene>
    <name evidence="6" type="ORF">Dacsa_1575</name>
</gene>
<dbReference type="PANTHER" id="PTHR30570">
    <property type="entry name" value="PERIPLASMIC PHOSPHATE BINDING COMPONENT OF PHOSPHATE ABC TRANSPORTER"/>
    <property type="match status" value="1"/>
</dbReference>
<dbReference type="AlphaFoldDB" id="K9YVY6"/>
<evidence type="ECO:0000256" key="1">
    <source>
        <dbReference type="ARBA" id="ARBA00008725"/>
    </source>
</evidence>
<dbReference type="RefSeq" id="WP_015229251.1">
    <property type="nucleotide sequence ID" value="NC_019780.1"/>
</dbReference>
<evidence type="ECO:0000259" key="5">
    <source>
        <dbReference type="Pfam" id="PF12849"/>
    </source>
</evidence>
<keyword evidence="7" id="KW-1185">Reference proteome</keyword>
<comment type="function">
    <text evidence="4">Involved in the system for phosphate transport across the cytoplasmic membrane.</text>
</comment>
<evidence type="ECO:0000313" key="6">
    <source>
        <dbReference type="EMBL" id="AFZ50253.1"/>
    </source>
</evidence>
<keyword evidence="4" id="KW-0592">Phosphate transport</keyword>
<feature type="domain" description="PBP" evidence="5">
    <location>
        <begin position="36"/>
        <end position="291"/>
    </location>
</feature>
<evidence type="ECO:0000256" key="4">
    <source>
        <dbReference type="RuleBase" id="RU367119"/>
    </source>
</evidence>
<dbReference type="OrthoDB" id="9790048at2"/>